<dbReference type="AlphaFoldDB" id="A0A174KA33"/>
<dbReference type="CDD" id="cd02165">
    <property type="entry name" value="NMNAT"/>
    <property type="match status" value="1"/>
</dbReference>
<dbReference type="OrthoDB" id="5295945at2"/>
<dbReference type="EMBL" id="WNME01000001">
    <property type="protein sequence ID" value="MUB61691.1"/>
    <property type="molecule type" value="Genomic_DNA"/>
</dbReference>
<evidence type="ECO:0000256" key="5">
    <source>
        <dbReference type="ARBA" id="ARBA00022695"/>
    </source>
</evidence>
<organism evidence="13 14">
    <name type="scientific">Hungatella hathewayi</name>
    <dbReference type="NCBI Taxonomy" id="154046"/>
    <lineage>
        <taxon>Bacteria</taxon>
        <taxon>Bacillati</taxon>
        <taxon>Bacillota</taxon>
        <taxon>Clostridia</taxon>
        <taxon>Lachnospirales</taxon>
        <taxon>Lachnospiraceae</taxon>
        <taxon>Hungatella</taxon>
    </lineage>
</organism>
<dbReference type="NCBIfam" id="TIGR00125">
    <property type="entry name" value="cyt_tran_rel"/>
    <property type="match status" value="1"/>
</dbReference>
<gene>
    <name evidence="10" type="primary">nadD</name>
    <name evidence="12" type="ORF">CE91St55_55730</name>
    <name evidence="13" type="ORF">GNE07_01165</name>
</gene>
<dbReference type="Proteomes" id="UP001055091">
    <property type="component" value="Unassembled WGS sequence"/>
</dbReference>
<evidence type="ECO:0000256" key="10">
    <source>
        <dbReference type="HAMAP-Rule" id="MF_00244"/>
    </source>
</evidence>
<keyword evidence="6 10" id="KW-0547">Nucleotide-binding</keyword>
<evidence type="ECO:0000256" key="8">
    <source>
        <dbReference type="ARBA" id="ARBA00023027"/>
    </source>
</evidence>
<reference evidence="13 14" key="1">
    <citation type="submission" date="2019-09" db="EMBL/GenBank/DDBJ databases">
        <title>Draft genome sequencing of Hungatella hathewayi 123Y-2.</title>
        <authorList>
            <person name="Lv Q."/>
            <person name="Li S."/>
        </authorList>
    </citation>
    <scope>NUCLEOTIDE SEQUENCE [LARGE SCALE GENOMIC DNA]</scope>
    <source>
        <strain evidence="13 14">123Y-2</strain>
    </source>
</reference>
<name>A0A174KA33_9FIRM</name>
<dbReference type="InterPro" id="IPR004821">
    <property type="entry name" value="Cyt_trans-like"/>
</dbReference>
<sequence length="212" mass="24174">MGKIGIMGGTFDPIHNGHLLLGEQAYEEYGLDQIWYMPSGQPPHKKDHNVTAGRIRLEMTRLAMEGHEGFTCSDFEVMRSGNTYTSQTLEMLHGLYPGHTFYFIIGADSLYEIEHWHEPEKVLAQAVILAAVREYESAGRSMEKQIAYLKETYQADVRMLHCREIDISSAELRRMTALGESIDAFVPGPVARYIQEHHLYQEVAECRKSLHS</sequence>
<dbReference type="EMBL" id="BQNJ01000002">
    <property type="protein sequence ID" value="GKH03592.1"/>
    <property type="molecule type" value="Genomic_DNA"/>
</dbReference>
<keyword evidence="7 10" id="KW-0067">ATP-binding</keyword>
<dbReference type="EC" id="2.7.7.18" evidence="10"/>
<dbReference type="NCBIfam" id="TIGR00482">
    <property type="entry name" value="nicotinate (nicotinamide) nucleotide adenylyltransferase"/>
    <property type="match status" value="1"/>
</dbReference>
<dbReference type="InterPro" id="IPR014729">
    <property type="entry name" value="Rossmann-like_a/b/a_fold"/>
</dbReference>
<comment type="function">
    <text evidence="1 10">Catalyzes the reversible adenylation of nicotinate mononucleotide (NaMN) to nicotinic acid adenine dinucleotide (NaAD).</text>
</comment>
<dbReference type="Gene3D" id="3.40.50.620">
    <property type="entry name" value="HUPs"/>
    <property type="match status" value="1"/>
</dbReference>
<proteinExistence type="inferred from homology"/>
<evidence type="ECO:0000256" key="1">
    <source>
        <dbReference type="ARBA" id="ARBA00002324"/>
    </source>
</evidence>
<dbReference type="RefSeq" id="WP_055648909.1">
    <property type="nucleotide sequence ID" value="NZ_BQNJ01000002.1"/>
</dbReference>
<dbReference type="GO" id="GO:0004515">
    <property type="term" value="F:nicotinate-nucleotide adenylyltransferase activity"/>
    <property type="evidence" value="ECO:0007669"/>
    <property type="project" value="UniProtKB-UniRule"/>
</dbReference>
<dbReference type="SUPFAM" id="SSF52374">
    <property type="entry name" value="Nucleotidylyl transferase"/>
    <property type="match status" value="1"/>
</dbReference>
<evidence type="ECO:0000313" key="12">
    <source>
        <dbReference type="EMBL" id="GKH03592.1"/>
    </source>
</evidence>
<dbReference type="GO" id="GO:0005524">
    <property type="term" value="F:ATP binding"/>
    <property type="evidence" value="ECO:0007669"/>
    <property type="project" value="UniProtKB-KW"/>
</dbReference>
<dbReference type="InterPro" id="IPR005248">
    <property type="entry name" value="NadD/NMNAT"/>
</dbReference>
<comment type="catalytic activity">
    <reaction evidence="9 10">
        <text>nicotinate beta-D-ribonucleotide + ATP + H(+) = deamido-NAD(+) + diphosphate</text>
        <dbReference type="Rhea" id="RHEA:22860"/>
        <dbReference type="ChEBI" id="CHEBI:15378"/>
        <dbReference type="ChEBI" id="CHEBI:30616"/>
        <dbReference type="ChEBI" id="CHEBI:33019"/>
        <dbReference type="ChEBI" id="CHEBI:57502"/>
        <dbReference type="ChEBI" id="CHEBI:58437"/>
        <dbReference type="EC" id="2.7.7.18"/>
    </reaction>
</comment>
<dbReference type="NCBIfam" id="NF000840">
    <property type="entry name" value="PRK00071.1-3"/>
    <property type="match status" value="1"/>
</dbReference>
<evidence type="ECO:0000256" key="7">
    <source>
        <dbReference type="ARBA" id="ARBA00022840"/>
    </source>
</evidence>
<evidence type="ECO:0000313" key="13">
    <source>
        <dbReference type="EMBL" id="MUB61691.1"/>
    </source>
</evidence>
<evidence type="ECO:0000256" key="4">
    <source>
        <dbReference type="ARBA" id="ARBA00022679"/>
    </source>
</evidence>
<evidence type="ECO:0000256" key="2">
    <source>
        <dbReference type="ARBA" id="ARBA00005019"/>
    </source>
</evidence>
<keyword evidence="3 10" id="KW-0662">Pyridine nucleotide biosynthesis</keyword>
<keyword evidence="4 10" id="KW-0808">Transferase</keyword>
<comment type="similarity">
    <text evidence="10">Belongs to the NadD family.</text>
</comment>
<protein>
    <recommendedName>
        <fullName evidence="10">Probable nicotinate-nucleotide adenylyltransferase</fullName>
        <ecNumber evidence="10">2.7.7.18</ecNumber>
    </recommendedName>
    <alternativeName>
        <fullName evidence="10">Deamido-NAD(+) diphosphorylase</fullName>
    </alternativeName>
    <alternativeName>
        <fullName evidence="10">Deamido-NAD(+) pyrophosphorylase</fullName>
    </alternativeName>
    <alternativeName>
        <fullName evidence="10">Nicotinate mononucleotide adenylyltransferase</fullName>
        <shortName evidence="10">NaMN adenylyltransferase</shortName>
    </alternativeName>
</protein>
<evidence type="ECO:0000259" key="11">
    <source>
        <dbReference type="Pfam" id="PF01467"/>
    </source>
</evidence>
<comment type="pathway">
    <text evidence="2 10">Cofactor biosynthesis; NAD(+) biosynthesis; deamido-NAD(+) from nicotinate D-ribonucleotide: step 1/1.</text>
</comment>
<reference evidence="12" key="2">
    <citation type="submission" date="2022-01" db="EMBL/GenBank/DDBJ databases">
        <title>Novel bile acid biosynthetic pathways are enriched in the microbiome of centenarians.</title>
        <authorList>
            <person name="Sato Y."/>
            <person name="Atarashi K."/>
            <person name="Plichta R.D."/>
            <person name="Arai Y."/>
            <person name="Sasajima S."/>
            <person name="Kearney M.S."/>
            <person name="Suda W."/>
            <person name="Takeshita K."/>
            <person name="Sasaki T."/>
            <person name="Okamoto S."/>
            <person name="Skelly N.A."/>
            <person name="Okamura Y."/>
            <person name="Vlamakis H."/>
            <person name="Li Y."/>
            <person name="Tanoue T."/>
            <person name="Takei H."/>
            <person name="Nittono H."/>
            <person name="Narushima S."/>
            <person name="Irie J."/>
            <person name="Itoh H."/>
            <person name="Moriya K."/>
            <person name="Sugiura Y."/>
            <person name="Suematsu M."/>
            <person name="Moritoki N."/>
            <person name="Shibata S."/>
            <person name="Littman R.D."/>
            <person name="Fischbach A.M."/>
            <person name="Uwamino Y."/>
            <person name="Inoue T."/>
            <person name="Honda A."/>
            <person name="Hattori M."/>
            <person name="Murai T."/>
            <person name="Xavier J.R."/>
            <person name="Hirose N."/>
            <person name="Honda K."/>
        </authorList>
    </citation>
    <scope>NUCLEOTIDE SEQUENCE</scope>
    <source>
        <strain evidence="12">CE91-St55</strain>
    </source>
</reference>
<dbReference type="Pfam" id="PF01467">
    <property type="entry name" value="CTP_transf_like"/>
    <property type="match status" value="1"/>
</dbReference>
<feature type="domain" description="Cytidyltransferase-like" evidence="11">
    <location>
        <begin position="6"/>
        <end position="174"/>
    </location>
</feature>
<evidence type="ECO:0000256" key="3">
    <source>
        <dbReference type="ARBA" id="ARBA00022642"/>
    </source>
</evidence>
<keyword evidence="8 10" id="KW-0520">NAD</keyword>
<evidence type="ECO:0000256" key="9">
    <source>
        <dbReference type="ARBA" id="ARBA00048721"/>
    </source>
</evidence>
<dbReference type="PANTHER" id="PTHR39321:SF3">
    <property type="entry name" value="PHOSPHOPANTETHEINE ADENYLYLTRANSFERASE"/>
    <property type="match status" value="1"/>
</dbReference>
<evidence type="ECO:0000256" key="6">
    <source>
        <dbReference type="ARBA" id="ARBA00022741"/>
    </source>
</evidence>
<comment type="caution">
    <text evidence="13">The sequence shown here is derived from an EMBL/GenBank/DDBJ whole genome shotgun (WGS) entry which is preliminary data.</text>
</comment>
<dbReference type="HAMAP" id="MF_00244">
    <property type="entry name" value="NaMN_adenylyltr"/>
    <property type="match status" value="1"/>
</dbReference>
<keyword evidence="5 10" id="KW-0548">Nucleotidyltransferase</keyword>
<evidence type="ECO:0000313" key="14">
    <source>
        <dbReference type="Proteomes" id="UP000434223"/>
    </source>
</evidence>
<accession>A0A174KA33</accession>
<dbReference type="PANTHER" id="PTHR39321">
    <property type="entry name" value="NICOTINATE-NUCLEOTIDE ADENYLYLTRANSFERASE-RELATED"/>
    <property type="match status" value="1"/>
</dbReference>
<dbReference type="Proteomes" id="UP000434223">
    <property type="component" value="Unassembled WGS sequence"/>
</dbReference>
<dbReference type="GO" id="GO:0009435">
    <property type="term" value="P:NAD+ biosynthetic process"/>
    <property type="evidence" value="ECO:0007669"/>
    <property type="project" value="UniProtKB-UniRule"/>
</dbReference>